<gene>
    <name evidence="1" type="ORF">N7530_006175</name>
</gene>
<protein>
    <submittedName>
        <fullName evidence="1">Acylamino-acid-releasing enzyme</fullName>
    </submittedName>
</protein>
<sequence>MAIHNCRSTPEALLEAPIFSHPIPDTSGNLSVHKADLFVPPAQRVRADSLADSPHPNYLRWLGDSEQLIWKYTRFIIGDARLRIAHYAVGTVSGPVQNLEVGSVPFTEDCDDDLSLQSLDKPIQMGHFSILVMEYVPLFLANHKLHSLGEVLIAPRMPRGLIYNDAYDELMEYFKLGGVELNGSFDDDSLDLFEDTYFIAFIAEDA</sequence>
<name>A0A9W9WR95_9EURO</name>
<evidence type="ECO:0000313" key="2">
    <source>
        <dbReference type="Proteomes" id="UP001147760"/>
    </source>
</evidence>
<dbReference type="Proteomes" id="UP001147760">
    <property type="component" value="Unassembled WGS sequence"/>
</dbReference>
<accession>A0A9W9WR95</accession>
<dbReference type="EMBL" id="JAPWDO010000004">
    <property type="protein sequence ID" value="KAJ5472174.1"/>
    <property type="molecule type" value="Genomic_DNA"/>
</dbReference>
<comment type="caution">
    <text evidence="1">The sequence shown here is derived from an EMBL/GenBank/DDBJ whole genome shotgun (WGS) entry which is preliminary data.</text>
</comment>
<proteinExistence type="predicted"/>
<dbReference type="AlphaFoldDB" id="A0A9W9WR95"/>
<reference evidence="1" key="2">
    <citation type="journal article" date="2023" name="IMA Fungus">
        <title>Comparative genomic study of the Penicillium genus elucidates a diverse pangenome and 15 lateral gene transfer events.</title>
        <authorList>
            <person name="Petersen C."/>
            <person name="Sorensen T."/>
            <person name="Nielsen M.R."/>
            <person name="Sondergaard T.E."/>
            <person name="Sorensen J.L."/>
            <person name="Fitzpatrick D.A."/>
            <person name="Frisvad J.C."/>
            <person name="Nielsen K.L."/>
        </authorList>
    </citation>
    <scope>NUCLEOTIDE SEQUENCE</scope>
    <source>
        <strain evidence="1">IBT 17660</strain>
    </source>
</reference>
<reference evidence="1" key="1">
    <citation type="submission" date="2022-12" db="EMBL/GenBank/DDBJ databases">
        <authorList>
            <person name="Petersen C."/>
        </authorList>
    </citation>
    <scope>NUCLEOTIDE SEQUENCE</scope>
    <source>
        <strain evidence="1">IBT 17660</strain>
    </source>
</reference>
<evidence type="ECO:0000313" key="1">
    <source>
        <dbReference type="EMBL" id="KAJ5472174.1"/>
    </source>
</evidence>
<keyword evidence="2" id="KW-1185">Reference proteome</keyword>
<dbReference type="OrthoDB" id="416344at2759"/>
<organism evidence="1 2">
    <name type="scientific">Penicillium desertorum</name>
    <dbReference type="NCBI Taxonomy" id="1303715"/>
    <lineage>
        <taxon>Eukaryota</taxon>
        <taxon>Fungi</taxon>
        <taxon>Dikarya</taxon>
        <taxon>Ascomycota</taxon>
        <taxon>Pezizomycotina</taxon>
        <taxon>Eurotiomycetes</taxon>
        <taxon>Eurotiomycetidae</taxon>
        <taxon>Eurotiales</taxon>
        <taxon>Aspergillaceae</taxon>
        <taxon>Penicillium</taxon>
    </lineage>
</organism>